<dbReference type="InterPro" id="IPR004147">
    <property type="entry name" value="ABC1_dom"/>
</dbReference>
<proteinExistence type="predicted"/>
<dbReference type="Proteomes" id="UP001363151">
    <property type="component" value="Unassembled WGS sequence"/>
</dbReference>
<dbReference type="InterPro" id="IPR052402">
    <property type="entry name" value="ADCK_kinase"/>
</dbReference>
<feature type="domain" description="ABC1 atypical kinase-like" evidence="1">
    <location>
        <begin position="42"/>
        <end position="114"/>
    </location>
</feature>
<evidence type="ECO:0000313" key="3">
    <source>
        <dbReference type="Proteomes" id="UP001363151"/>
    </source>
</evidence>
<dbReference type="PANTHER" id="PTHR45890:SF1">
    <property type="entry name" value="AARF DOMAIN CONTAINING KINASE 2"/>
    <property type="match status" value="1"/>
</dbReference>
<name>A0ABR1G395_AURAN</name>
<protein>
    <submittedName>
        <fullName evidence="2">ABC1 family protein</fullName>
    </submittedName>
</protein>
<evidence type="ECO:0000313" key="2">
    <source>
        <dbReference type="EMBL" id="KAK7247668.1"/>
    </source>
</evidence>
<gene>
    <name evidence="2" type="primary">ADCK2</name>
    <name evidence="2" type="ORF">SO694_00125067</name>
</gene>
<dbReference type="PANTHER" id="PTHR45890">
    <property type="entry name" value="AARF DOMAIN CONTAINING KINASE 2 (PREDICTED)"/>
    <property type="match status" value="1"/>
</dbReference>
<accession>A0ABR1G395</accession>
<comment type="caution">
    <text evidence="2">The sequence shown here is derived from an EMBL/GenBank/DDBJ whole genome shotgun (WGS) entry which is preliminary data.</text>
</comment>
<reference evidence="2 3" key="1">
    <citation type="submission" date="2024-03" db="EMBL/GenBank/DDBJ databases">
        <title>Aureococcus anophagefferens CCMP1851 and Kratosvirus quantuckense: Draft genome of a second virus-susceptible host strain in the model system.</title>
        <authorList>
            <person name="Chase E."/>
            <person name="Truchon A.R."/>
            <person name="Schepens W."/>
            <person name="Wilhelm S.W."/>
        </authorList>
    </citation>
    <scope>NUCLEOTIDE SEQUENCE [LARGE SCALE GENOMIC DNA]</scope>
    <source>
        <strain evidence="2 3">CCMP1851</strain>
    </source>
</reference>
<dbReference type="InterPro" id="IPR011009">
    <property type="entry name" value="Kinase-like_dom_sf"/>
</dbReference>
<dbReference type="SUPFAM" id="SSF56112">
    <property type="entry name" value="Protein kinase-like (PK-like)"/>
    <property type="match status" value="1"/>
</dbReference>
<keyword evidence="3" id="KW-1185">Reference proteome</keyword>
<dbReference type="EMBL" id="JBBJCI010000130">
    <property type="protein sequence ID" value="KAK7247668.1"/>
    <property type="molecule type" value="Genomic_DNA"/>
</dbReference>
<evidence type="ECO:0000259" key="1">
    <source>
        <dbReference type="Pfam" id="PF03109"/>
    </source>
</evidence>
<organism evidence="2 3">
    <name type="scientific">Aureococcus anophagefferens</name>
    <name type="common">Harmful bloom alga</name>
    <dbReference type="NCBI Taxonomy" id="44056"/>
    <lineage>
        <taxon>Eukaryota</taxon>
        <taxon>Sar</taxon>
        <taxon>Stramenopiles</taxon>
        <taxon>Ochrophyta</taxon>
        <taxon>Pelagophyceae</taxon>
        <taxon>Pelagomonadales</taxon>
        <taxon>Pelagomonadaceae</taxon>
        <taxon>Aureococcus</taxon>
    </lineage>
</organism>
<dbReference type="Pfam" id="PF03109">
    <property type="entry name" value="ABC1"/>
    <property type="match status" value="1"/>
</dbReference>
<sequence>MDMRLEADNLERLDANFAKVDDISFPRPRPALTSADVLVKAALSAIGVKAVCKMIFHDNLLHGDMHPGNILVTDLSKPSVCFLDAGICAELGDTEHQHFVDVLAALMRHDGDRAGRLMIAGNERFETLGPREEAFFQKIGDYTTRIFAEASRAASRSGLLRSTAIAIRVMAASPTRSTRT</sequence>